<dbReference type="Gene3D" id="4.10.1110.10">
    <property type="entry name" value="AN1-like Zinc finger"/>
    <property type="match status" value="1"/>
</dbReference>
<dbReference type="EMBL" id="JAPWDV010000002">
    <property type="protein sequence ID" value="KAJ6220317.1"/>
    <property type="molecule type" value="Genomic_DNA"/>
</dbReference>
<dbReference type="SUPFAM" id="SSF118310">
    <property type="entry name" value="AN1-like Zinc finger"/>
    <property type="match status" value="1"/>
</dbReference>
<dbReference type="PROSITE" id="PS51036">
    <property type="entry name" value="ZF_A20"/>
    <property type="match status" value="1"/>
</dbReference>
<name>A0A9Q0M924_BLOTA</name>
<gene>
    <name evidence="8" type="ORF">RDWZM_006129</name>
</gene>
<dbReference type="SUPFAM" id="SSF57716">
    <property type="entry name" value="Glucocorticoid receptor-like (DNA-binding domain)"/>
    <property type="match status" value="1"/>
</dbReference>
<keyword evidence="2 4" id="KW-0863">Zinc-finger</keyword>
<dbReference type="AlphaFoldDB" id="A0A9Q0M924"/>
<dbReference type="Pfam" id="PF01754">
    <property type="entry name" value="zf-A20"/>
    <property type="match status" value="1"/>
</dbReference>
<accession>A0A9Q0M924</accession>
<evidence type="ECO:0000259" key="6">
    <source>
        <dbReference type="PROSITE" id="PS51036"/>
    </source>
</evidence>
<feature type="region of interest" description="Disordered" evidence="5">
    <location>
        <begin position="113"/>
        <end position="133"/>
    </location>
</feature>
<dbReference type="SMART" id="SM00259">
    <property type="entry name" value="ZnF_A20"/>
    <property type="match status" value="1"/>
</dbReference>
<dbReference type="InterPro" id="IPR002653">
    <property type="entry name" value="Znf_A20"/>
</dbReference>
<organism evidence="8 9">
    <name type="scientific">Blomia tropicalis</name>
    <name type="common">Mite</name>
    <dbReference type="NCBI Taxonomy" id="40697"/>
    <lineage>
        <taxon>Eukaryota</taxon>
        <taxon>Metazoa</taxon>
        <taxon>Ecdysozoa</taxon>
        <taxon>Arthropoda</taxon>
        <taxon>Chelicerata</taxon>
        <taxon>Arachnida</taxon>
        <taxon>Acari</taxon>
        <taxon>Acariformes</taxon>
        <taxon>Sarcoptiformes</taxon>
        <taxon>Astigmata</taxon>
        <taxon>Glycyphagoidea</taxon>
        <taxon>Echimyopodidae</taxon>
        <taxon>Blomia</taxon>
    </lineage>
</organism>
<dbReference type="PROSITE" id="PS51039">
    <property type="entry name" value="ZF_AN1"/>
    <property type="match status" value="1"/>
</dbReference>
<dbReference type="PANTHER" id="PTHR10634">
    <property type="entry name" value="AN1-TYPE ZINC FINGER PROTEIN"/>
    <property type="match status" value="1"/>
</dbReference>
<dbReference type="PANTHER" id="PTHR10634:SF149">
    <property type="entry name" value="AN1-TYPE DOMAIN-CONTAINING PROTEIN-RELATED"/>
    <property type="match status" value="1"/>
</dbReference>
<feature type="domain" description="AN1-type" evidence="7">
    <location>
        <begin position="177"/>
        <end position="223"/>
    </location>
</feature>
<protein>
    <submittedName>
        <fullName evidence="8">Uncharacterized protein</fullName>
    </submittedName>
</protein>
<comment type="caution">
    <text evidence="8">The sequence shown here is derived from an EMBL/GenBank/DDBJ whole genome shotgun (WGS) entry which is preliminary data.</text>
</comment>
<dbReference type="Pfam" id="PF01428">
    <property type="entry name" value="zf-AN1"/>
    <property type="match status" value="1"/>
</dbReference>
<evidence type="ECO:0000256" key="5">
    <source>
        <dbReference type="SAM" id="MobiDB-lite"/>
    </source>
</evidence>
<evidence type="ECO:0000256" key="2">
    <source>
        <dbReference type="ARBA" id="ARBA00022771"/>
    </source>
</evidence>
<evidence type="ECO:0000313" key="9">
    <source>
        <dbReference type="Proteomes" id="UP001142055"/>
    </source>
</evidence>
<dbReference type="Gene3D" id="1.20.5.4770">
    <property type="match status" value="1"/>
</dbReference>
<dbReference type="SMART" id="SM00154">
    <property type="entry name" value="ZnF_AN1"/>
    <property type="match status" value="1"/>
</dbReference>
<feature type="domain" description="A20-type" evidence="6">
    <location>
        <begin position="19"/>
        <end position="53"/>
    </location>
</feature>
<evidence type="ECO:0000259" key="7">
    <source>
        <dbReference type="PROSITE" id="PS51039"/>
    </source>
</evidence>
<proteinExistence type="predicted"/>
<sequence>MSKERAQESKKPTSAINGKSSATLCTNNCGFFGNANYNGACSKCFRERLQQQEAKMQNFNSANNFEPIESFSTDKNSDHNWDNCKPEQITNDNNDLLNISKISSLTNNSKVSRRKLGSKFRPPTPYPTLSLNLNKNSPNIAKSQYDSVSISTEKTRNAESMKMKKIIEEKITKKTRKPPKPRCAICPQSIAVIAFDCRCGRRFCIKHQLANTHQCNFDYRAAGAEEIRKANPKVIAKKI</sequence>
<dbReference type="InterPro" id="IPR050652">
    <property type="entry name" value="AN1_A20_ZnFinger"/>
</dbReference>
<keyword evidence="3" id="KW-0862">Zinc</keyword>
<reference evidence="8" key="1">
    <citation type="submission" date="2022-12" db="EMBL/GenBank/DDBJ databases">
        <title>Genome assemblies of Blomia tropicalis.</title>
        <authorList>
            <person name="Cui Y."/>
        </authorList>
    </citation>
    <scope>NUCLEOTIDE SEQUENCE</scope>
    <source>
        <tissue evidence="8">Adult mites</tissue>
    </source>
</reference>
<keyword evidence="1" id="KW-0479">Metal-binding</keyword>
<keyword evidence="9" id="KW-1185">Reference proteome</keyword>
<evidence type="ECO:0000256" key="1">
    <source>
        <dbReference type="ARBA" id="ARBA00022723"/>
    </source>
</evidence>
<dbReference type="GO" id="GO:0008270">
    <property type="term" value="F:zinc ion binding"/>
    <property type="evidence" value="ECO:0007669"/>
    <property type="project" value="UniProtKB-KW"/>
</dbReference>
<evidence type="ECO:0000313" key="8">
    <source>
        <dbReference type="EMBL" id="KAJ6220317.1"/>
    </source>
</evidence>
<evidence type="ECO:0000256" key="4">
    <source>
        <dbReference type="PROSITE-ProRule" id="PRU00449"/>
    </source>
</evidence>
<dbReference type="GO" id="GO:0003677">
    <property type="term" value="F:DNA binding"/>
    <property type="evidence" value="ECO:0007669"/>
    <property type="project" value="InterPro"/>
</dbReference>
<dbReference type="InterPro" id="IPR000058">
    <property type="entry name" value="Znf_AN1"/>
</dbReference>
<dbReference type="Proteomes" id="UP001142055">
    <property type="component" value="Chromosome 2"/>
</dbReference>
<dbReference type="InterPro" id="IPR035896">
    <property type="entry name" value="AN1-like_Znf"/>
</dbReference>
<dbReference type="OMA" id="EVAPNQC"/>
<evidence type="ECO:0000256" key="3">
    <source>
        <dbReference type="ARBA" id="ARBA00022833"/>
    </source>
</evidence>